<reference evidence="9 10" key="1">
    <citation type="journal article" date="2016" name="Environ. Microbiol.">
        <title>Genomic resolution of a cold subsurface aquifer community provides metabolic insights for novel microbes adapted to high CO concentrations.</title>
        <authorList>
            <person name="Probst A.J."/>
            <person name="Castelle C.J."/>
            <person name="Singh A."/>
            <person name="Brown C.T."/>
            <person name="Anantharaman K."/>
            <person name="Sharon I."/>
            <person name="Hug L.A."/>
            <person name="Burstein D."/>
            <person name="Emerson J.B."/>
            <person name="Thomas B.C."/>
            <person name="Banfield J.F."/>
        </authorList>
    </citation>
    <scope>NUCLEOTIDE SEQUENCE [LARGE SCALE GENOMIC DNA]</scope>
    <source>
        <strain evidence="9">CG2_30_40_21</strain>
    </source>
</reference>
<evidence type="ECO:0000313" key="10">
    <source>
        <dbReference type="Proteomes" id="UP000183085"/>
    </source>
</evidence>
<dbReference type="EMBL" id="MNYI01000007">
    <property type="protein sequence ID" value="OIP43662.1"/>
    <property type="molecule type" value="Genomic_DNA"/>
</dbReference>
<evidence type="ECO:0000259" key="7">
    <source>
        <dbReference type="Pfam" id="PF10414"/>
    </source>
</evidence>
<evidence type="ECO:0000256" key="2">
    <source>
        <dbReference type="ARBA" id="ARBA00012400"/>
    </source>
</evidence>
<evidence type="ECO:0000256" key="6">
    <source>
        <dbReference type="ARBA" id="ARBA00047561"/>
    </source>
</evidence>
<gene>
    <name evidence="9" type="ORF">AUJ95_00185</name>
</gene>
<dbReference type="AlphaFoldDB" id="A0A1J5EJZ1"/>
<proteinExistence type="predicted"/>
<dbReference type="InterPro" id="IPR028161">
    <property type="entry name" value="Met8-like"/>
</dbReference>
<evidence type="ECO:0000256" key="5">
    <source>
        <dbReference type="ARBA" id="ARBA00023244"/>
    </source>
</evidence>
<keyword evidence="5" id="KW-0627">Porphyrin biosynthesis</keyword>
<evidence type="ECO:0000256" key="1">
    <source>
        <dbReference type="ARBA" id="ARBA00005010"/>
    </source>
</evidence>
<organism evidence="9 10">
    <name type="scientific">Candidatus Desantisbacteria bacterium CG2_30_40_21</name>
    <dbReference type="NCBI Taxonomy" id="1817895"/>
    <lineage>
        <taxon>Bacteria</taxon>
        <taxon>Candidatus Desantisiibacteriota</taxon>
    </lineage>
</organism>
<feature type="domain" description="Sirohaem synthase dimerisation" evidence="7">
    <location>
        <begin position="155"/>
        <end position="202"/>
    </location>
</feature>
<comment type="catalytic activity">
    <reaction evidence="6">
        <text>precorrin-2 + NAD(+) = sirohydrochlorin + NADH + 2 H(+)</text>
        <dbReference type="Rhea" id="RHEA:15613"/>
        <dbReference type="ChEBI" id="CHEBI:15378"/>
        <dbReference type="ChEBI" id="CHEBI:57540"/>
        <dbReference type="ChEBI" id="CHEBI:57945"/>
        <dbReference type="ChEBI" id="CHEBI:58351"/>
        <dbReference type="ChEBI" id="CHEBI:58827"/>
        <dbReference type="EC" id="1.3.1.76"/>
    </reaction>
</comment>
<name>A0A1J5EJZ1_9BACT</name>
<dbReference type="InterPro" id="IPR028281">
    <property type="entry name" value="Sirohaem_synthase_central"/>
</dbReference>
<evidence type="ECO:0000256" key="4">
    <source>
        <dbReference type="ARBA" id="ARBA00023027"/>
    </source>
</evidence>
<dbReference type="Gene3D" id="3.40.50.720">
    <property type="entry name" value="NAD(P)-binding Rossmann-like Domain"/>
    <property type="match status" value="1"/>
</dbReference>
<accession>A0A1J5EJZ1</accession>
<dbReference type="Pfam" id="PF10414">
    <property type="entry name" value="CysG_dimeriser"/>
    <property type="match status" value="1"/>
</dbReference>
<dbReference type="PANTHER" id="PTHR35330:SF1">
    <property type="entry name" value="SIROHEME BIOSYNTHESIS PROTEIN MET8"/>
    <property type="match status" value="1"/>
</dbReference>
<sequence length="212" mass="24036">MRYYPICLDVKDKKCVIVGGGEVAARKIVFLLNCEANITVISPQIKEEINAFVQEKKIELIDRKYQEKDLNNAFLVIVATDDQELNKQISHEARNKGILVNMVDSAEDSTVILPAVLSRGSLSIAVSTEGKSPALAKKIRDDLREIFGKEYIGFVELLGNLRQIVKTTFDQPKRHIIWNKLLTSELLELLKKGRTDLVDVVLNRYGINRRKD</sequence>
<evidence type="ECO:0000313" key="9">
    <source>
        <dbReference type="EMBL" id="OIP43662.1"/>
    </source>
</evidence>
<comment type="pathway">
    <text evidence="1">Porphyrin-containing compound metabolism; siroheme biosynthesis; sirohydrochlorin from precorrin-2: step 1/1.</text>
</comment>
<dbReference type="Pfam" id="PF14824">
    <property type="entry name" value="Sirohm_synth_M"/>
    <property type="match status" value="1"/>
</dbReference>
<feature type="domain" description="Siroheme synthase central" evidence="8">
    <location>
        <begin position="119"/>
        <end position="144"/>
    </location>
</feature>
<dbReference type="UniPathway" id="UPA00262">
    <property type="reaction ID" value="UER00222"/>
</dbReference>
<dbReference type="InterPro" id="IPR042518">
    <property type="entry name" value="SirC_C"/>
</dbReference>
<dbReference type="GO" id="GO:0004325">
    <property type="term" value="F:ferrochelatase activity"/>
    <property type="evidence" value="ECO:0007669"/>
    <property type="project" value="InterPro"/>
</dbReference>
<keyword evidence="4" id="KW-0520">NAD</keyword>
<dbReference type="SUPFAM" id="SSF51735">
    <property type="entry name" value="NAD(P)-binding Rossmann-fold domains"/>
    <property type="match status" value="1"/>
</dbReference>
<comment type="caution">
    <text evidence="9">The sequence shown here is derived from an EMBL/GenBank/DDBJ whole genome shotgun (WGS) entry which is preliminary data.</text>
</comment>
<dbReference type="Gene3D" id="1.10.8.610">
    <property type="entry name" value="SirC, precorrin-2 dehydrogenase, C-terminal helical domain-like"/>
    <property type="match status" value="1"/>
</dbReference>
<evidence type="ECO:0000256" key="3">
    <source>
        <dbReference type="ARBA" id="ARBA00023002"/>
    </source>
</evidence>
<dbReference type="SUPFAM" id="SSF75615">
    <property type="entry name" value="Siroheme synthase middle domains-like"/>
    <property type="match status" value="1"/>
</dbReference>
<dbReference type="Proteomes" id="UP000183085">
    <property type="component" value="Unassembled WGS sequence"/>
</dbReference>
<dbReference type="InterPro" id="IPR019478">
    <property type="entry name" value="Sirohaem_synthase_dimer_dom"/>
</dbReference>
<dbReference type="InterPro" id="IPR036291">
    <property type="entry name" value="NAD(P)-bd_dom_sf"/>
</dbReference>
<dbReference type="GO" id="GO:0043115">
    <property type="term" value="F:precorrin-2 dehydrogenase activity"/>
    <property type="evidence" value="ECO:0007669"/>
    <property type="project" value="UniProtKB-EC"/>
</dbReference>
<dbReference type="Pfam" id="PF13241">
    <property type="entry name" value="NAD_binding_7"/>
    <property type="match status" value="1"/>
</dbReference>
<dbReference type="EC" id="1.3.1.76" evidence="2"/>
<dbReference type="STRING" id="1817895.AUJ95_00185"/>
<dbReference type="NCBIfam" id="TIGR01470">
    <property type="entry name" value="cysG_Nterm"/>
    <property type="match status" value="1"/>
</dbReference>
<dbReference type="GO" id="GO:0019354">
    <property type="term" value="P:siroheme biosynthetic process"/>
    <property type="evidence" value="ECO:0007669"/>
    <property type="project" value="UniProtKB-UniPathway"/>
</dbReference>
<evidence type="ECO:0000259" key="8">
    <source>
        <dbReference type="Pfam" id="PF14824"/>
    </source>
</evidence>
<dbReference type="InterPro" id="IPR006367">
    <property type="entry name" value="Sirohaem_synthase_N"/>
</dbReference>
<protein>
    <recommendedName>
        <fullName evidence="2">precorrin-2 dehydrogenase</fullName>
        <ecNumber evidence="2">1.3.1.76</ecNumber>
    </recommendedName>
</protein>
<dbReference type="PANTHER" id="PTHR35330">
    <property type="entry name" value="SIROHEME BIOSYNTHESIS PROTEIN MET8"/>
    <property type="match status" value="1"/>
</dbReference>
<keyword evidence="3" id="KW-0560">Oxidoreductase</keyword>